<evidence type="ECO:0000256" key="1">
    <source>
        <dbReference type="SAM" id="MobiDB-lite"/>
    </source>
</evidence>
<evidence type="ECO:0000313" key="2">
    <source>
        <dbReference type="EnsemblPlants" id="QL10p001295:mrna"/>
    </source>
</evidence>
<proteinExistence type="predicted"/>
<feature type="region of interest" description="Disordered" evidence="1">
    <location>
        <begin position="31"/>
        <end position="75"/>
    </location>
</feature>
<dbReference type="EnsemblPlants" id="QL10p001295:mrna">
    <property type="protein sequence ID" value="QL10p001295:mrna"/>
    <property type="gene ID" value="QL10p001295"/>
</dbReference>
<reference evidence="2" key="2">
    <citation type="submission" date="2021-01" db="UniProtKB">
        <authorList>
            <consortium name="EnsemblPlants"/>
        </authorList>
    </citation>
    <scope>IDENTIFICATION</scope>
</reference>
<dbReference type="EMBL" id="LRBV02000010">
    <property type="status" value="NOT_ANNOTATED_CDS"/>
    <property type="molecule type" value="Genomic_DNA"/>
</dbReference>
<sequence length="75" mass="8197">MFSGEKTEKLTFARDEKKLYGAMSAKHIKGQPSNFAKLEEQPPPIRKQTLTSRLSGRGPARPPPPSLVSSPGHTP</sequence>
<organism evidence="2 3">
    <name type="scientific">Quercus lobata</name>
    <name type="common">Valley oak</name>
    <dbReference type="NCBI Taxonomy" id="97700"/>
    <lineage>
        <taxon>Eukaryota</taxon>
        <taxon>Viridiplantae</taxon>
        <taxon>Streptophyta</taxon>
        <taxon>Embryophyta</taxon>
        <taxon>Tracheophyta</taxon>
        <taxon>Spermatophyta</taxon>
        <taxon>Magnoliopsida</taxon>
        <taxon>eudicotyledons</taxon>
        <taxon>Gunneridae</taxon>
        <taxon>Pentapetalae</taxon>
        <taxon>rosids</taxon>
        <taxon>fabids</taxon>
        <taxon>Fagales</taxon>
        <taxon>Fagaceae</taxon>
        <taxon>Quercus</taxon>
    </lineage>
</organism>
<evidence type="ECO:0000313" key="3">
    <source>
        <dbReference type="Proteomes" id="UP000594261"/>
    </source>
</evidence>
<name>A0A7N2MMI1_QUELO</name>
<reference evidence="2 3" key="1">
    <citation type="journal article" date="2016" name="G3 (Bethesda)">
        <title>First Draft Assembly and Annotation of the Genome of a California Endemic Oak Quercus lobata Nee (Fagaceae).</title>
        <authorList>
            <person name="Sork V.L."/>
            <person name="Fitz-Gibbon S.T."/>
            <person name="Puiu D."/>
            <person name="Crepeau M."/>
            <person name="Gugger P.F."/>
            <person name="Sherman R."/>
            <person name="Stevens K."/>
            <person name="Langley C.H."/>
            <person name="Pellegrini M."/>
            <person name="Salzberg S.L."/>
        </authorList>
    </citation>
    <scope>NUCLEOTIDE SEQUENCE [LARGE SCALE GENOMIC DNA]</scope>
    <source>
        <strain evidence="2 3">cv. SW786</strain>
    </source>
</reference>
<keyword evidence="3" id="KW-1185">Reference proteome</keyword>
<dbReference type="AlphaFoldDB" id="A0A7N2MMI1"/>
<dbReference type="InParanoid" id="A0A7N2MMI1"/>
<accession>A0A7N2MMI1</accession>
<dbReference type="Proteomes" id="UP000594261">
    <property type="component" value="Chromosome 10"/>
</dbReference>
<protein>
    <submittedName>
        <fullName evidence="2">Uncharacterized protein</fullName>
    </submittedName>
</protein>
<dbReference type="Gramene" id="QL10p001295:mrna">
    <property type="protein sequence ID" value="QL10p001295:mrna"/>
    <property type="gene ID" value="QL10p001295"/>
</dbReference>